<sequence length="310" mass="32580">MTPSRSARSLGAAVLATLGLLLAACGGGGDPLAQSPQAPSAADTVRIGSANFTENRLIAEIYATALSIKGVKVERQFGIGSRETYFPALRDGSIDLIPDYTGNLLQYLDPQATATAPADVYAQVQQKLPPALKVLQPSAAEDKDAVVVTKAFATQNNLRSITDLARLCTTVTFGGPPEFQTRAYGIPGLQKSYGCSFKEFRALDSGGPLTVAALRDNSVQAADLFTTDSSIPTNDFVILDDPKSNFAAQQVVPLVNGAKLADPTVANVLNQVSSKLDTATLTDLNRRLDGPDKPDPSQVARDWLSSAGIG</sequence>
<dbReference type="Proteomes" id="UP001199469">
    <property type="component" value="Unassembled WGS sequence"/>
</dbReference>
<dbReference type="RefSeq" id="WP_230739573.1">
    <property type="nucleotide sequence ID" value="NZ_JAJNDB010000008.1"/>
</dbReference>
<dbReference type="Gene3D" id="3.40.190.120">
    <property type="entry name" value="Osmoprotection protein (prox), domain 2"/>
    <property type="match status" value="1"/>
</dbReference>
<feature type="signal peptide" evidence="2">
    <location>
        <begin position="1"/>
        <end position="23"/>
    </location>
</feature>
<evidence type="ECO:0000259" key="3">
    <source>
        <dbReference type="Pfam" id="PF04069"/>
    </source>
</evidence>
<dbReference type="SUPFAM" id="SSF53850">
    <property type="entry name" value="Periplasmic binding protein-like II"/>
    <property type="match status" value="1"/>
</dbReference>
<protein>
    <submittedName>
        <fullName evidence="4">ABC transporter substrate-binding protein</fullName>
    </submittedName>
</protein>
<dbReference type="InterPro" id="IPR007210">
    <property type="entry name" value="ABC_Gly_betaine_transp_sub-bd"/>
</dbReference>
<dbReference type="Gene3D" id="3.40.190.10">
    <property type="entry name" value="Periplasmic binding protein-like II"/>
    <property type="match status" value="1"/>
</dbReference>
<proteinExistence type="predicted"/>
<feature type="region of interest" description="Disordered" evidence="1">
    <location>
        <begin position="285"/>
        <end position="310"/>
    </location>
</feature>
<gene>
    <name evidence="4" type="ORF">LQ327_29415</name>
</gene>
<accession>A0ABS8PHT4</accession>
<feature type="domain" description="ABC-type glycine betaine transport system substrate-binding" evidence="3">
    <location>
        <begin position="43"/>
        <end position="305"/>
    </location>
</feature>
<dbReference type="EMBL" id="JAJNDB010000008">
    <property type="protein sequence ID" value="MCD2197497.1"/>
    <property type="molecule type" value="Genomic_DNA"/>
</dbReference>
<dbReference type="Pfam" id="PF04069">
    <property type="entry name" value="OpuAC"/>
    <property type="match status" value="1"/>
</dbReference>
<organism evidence="4 5">
    <name type="scientific">Actinomycetospora endophytica</name>
    <dbReference type="NCBI Taxonomy" id="2291215"/>
    <lineage>
        <taxon>Bacteria</taxon>
        <taxon>Bacillati</taxon>
        <taxon>Actinomycetota</taxon>
        <taxon>Actinomycetes</taxon>
        <taxon>Pseudonocardiales</taxon>
        <taxon>Pseudonocardiaceae</taxon>
        <taxon>Actinomycetospora</taxon>
    </lineage>
</organism>
<feature type="compositionally biased region" description="Basic and acidic residues" evidence="1">
    <location>
        <begin position="285"/>
        <end position="295"/>
    </location>
</feature>
<evidence type="ECO:0000313" key="5">
    <source>
        <dbReference type="Proteomes" id="UP001199469"/>
    </source>
</evidence>
<keyword evidence="5" id="KW-1185">Reference proteome</keyword>
<feature type="chain" id="PRO_5046426931" evidence="2">
    <location>
        <begin position="24"/>
        <end position="310"/>
    </location>
</feature>
<comment type="caution">
    <text evidence="4">The sequence shown here is derived from an EMBL/GenBank/DDBJ whole genome shotgun (WGS) entry which is preliminary data.</text>
</comment>
<reference evidence="4 5" key="1">
    <citation type="submission" date="2021-11" db="EMBL/GenBank/DDBJ databases">
        <title>Draft genome sequence of Actinomycetospora sp. SF1 isolated from the rhizosphere soil.</title>
        <authorList>
            <person name="Duangmal K."/>
            <person name="Chantavorakit T."/>
        </authorList>
    </citation>
    <scope>NUCLEOTIDE SEQUENCE [LARGE SCALE GENOMIC DNA]</scope>
    <source>
        <strain evidence="4 5">TBRC 5722</strain>
    </source>
</reference>
<evidence type="ECO:0000313" key="4">
    <source>
        <dbReference type="EMBL" id="MCD2197497.1"/>
    </source>
</evidence>
<name>A0ABS8PHT4_9PSEU</name>
<dbReference type="PROSITE" id="PS51257">
    <property type="entry name" value="PROKAR_LIPOPROTEIN"/>
    <property type="match status" value="1"/>
</dbReference>
<keyword evidence="2" id="KW-0732">Signal</keyword>
<dbReference type="CDD" id="cd13606">
    <property type="entry name" value="PBP2_ProX_like"/>
    <property type="match status" value="1"/>
</dbReference>
<evidence type="ECO:0000256" key="1">
    <source>
        <dbReference type="SAM" id="MobiDB-lite"/>
    </source>
</evidence>
<evidence type="ECO:0000256" key="2">
    <source>
        <dbReference type="SAM" id="SignalP"/>
    </source>
</evidence>